<dbReference type="OMA" id="HQIRYAT"/>
<evidence type="ECO:0000313" key="2">
    <source>
        <dbReference type="EMBL" id="PHT78490.1"/>
    </source>
</evidence>
<feature type="compositionally biased region" description="Low complexity" evidence="1">
    <location>
        <begin position="90"/>
        <end position="101"/>
    </location>
</feature>
<reference evidence="2 3" key="1">
    <citation type="journal article" date="2014" name="Nat. Genet.">
        <title>Genome sequence of the hot pepper provides insights into the evolution of pungency in Capsicum species.</title>
        <authorList>
            <person name="Kim S."/>
            <person name="Park M."/>
            <person name="Yeom S.I."/>
            <person name="Kim Y.M."/>
            <person name="Lee J.M."/>
            <person name="Lee H.A."/>
            <person name="Seo E."/>
            <person name="Choi J."/>
            <person name="Cheong K."/>
            <person name="Kim K.T."/>
            <person name="Jung K."/>
            <person name="Lee G.W."/>
            <person name="Oh S.K."/>
            <person name="Bae C."/>
            <person name="Kim S.B."/>
            <person name="Lee H.Y."/>
            <person name="Kim S.Y."/>
            <person name="Kim M.S."/>
            <person name="Kang B.C."/>
            <person name="Jo Y.D."/>
            <person name="Yang H.B."/>
            <person name="Jeong H.J."/>
            <person name="Kang W.H."/>
            <person name="Kwon J.K."/>
            <person name="Shin C."/>
            <person name="Lim J.Y."/>
            <person name="Park J.H."/>
            <person name="Huh J.H."/>
            <person name="Kim J.S."/>
            <person name="Kim B.D."/>
            <person name="Cohen O."/>
            <person name="Paran I."/>
            <person name="Suh M.C."/>
            <person name="Lee S.B."/>
            <person name="Kim Y.K."/>
            <person name="Shin Y."/>
            <person name="Noh S.J."/>
            <person name="Park J."/>
            <person name="Seo Y.S."/>
            <person name="Kwon S.Y."/>
            <person name="Kim H.A."/>
            <person name="Park J.M."/>
            <person name="Kim H.J."/>
            <person name="Choi S.B."/>
            <person name="Bosland P.W."/>
            <person name="Reeves G."/>
            <person name="Jo S.H."/>
            <person name="Lee B.W."/>
            <person name="Cho H.T."/>
            <person name="Choi H.S."/>
            <person name="Lee M.S."/>
            <person name="Yu Y."/>
            <person name="Do Choi Y."/>
            <person name="Park B.S."/>
            <person name="van Deynze A."/>
            <person name="Ashrafi H."/>
            <person name="Hill T."/>
            <person name="Kim W.T."/>
            <person name="Pai H.S."/>
            <person name="Ahn H.K."/>
            <person name="Yeam I."/>
            <person name="Giovannoni J.J."/>
            <person name="Rose J.K."/>
            <person name="Sorensen I."/>
            <person name="Lee S.J."/>
            <person name="Kim R.W."/>
            <person name="Choi I.Y."/>
            <person name="Choi B.S."/>
            <person name="Lim J.S."/>
            <person name="Lee Y.H."/>
            <person name="Choi D."/>
        </authorList>
    </citation>
    <scope>NUCLEOTIDE SEQUENCE [LARGE SCALE GENOMIC DNA]</scope>
    <source>
        <strain evidence="3">cv. CM334</strain>
    </source>
</reference>
<dbReference type="Proteomes" id="UP000222542">
    <property type="component" value="Unassembled WGS sequence"/>
</dbReference>
<evidence type="ECO:0000256" key="1">
    <source>
        <dbReference type="SAM" id="MobiDB-lite"/>
    </source>
</evidence>
<comment type="caution">
    <text evidence="2">The sequence shown here is derived from an EMBL/GenBank/DDBJ whole genome shotgun (WGS) entry which is preliminary data.</text>
</comment>
<gene>
    <name evidence="2" type="ORF">T459_16542</name>
</gene>
<feature type="compositionally biased region" description="Acidic residues" evidence="1">
    <location>
        <begin position="1"/>
        <end position="12"/>
    </location>
</feature>
<sequence length="408" mass="44789">MIEGFELNDDESGFSLETDVGHSGKRPVVDIQSQSDHDIQSFEDFSTLPPTEILKKAGLLSDASASQHTKRHRTVYFDSTTVEEQVYQKTPSSVSTRTVSTQKVPSSGSKRVHAEKTTPSSSSKLDALVKFVVNQNPANPNVETSSTVHINKDHMDVEGVSTDIGPATLESLVGVVENLKSDSANVGTSTMQVDYSSTLPESAQVELDAILEGTAAPVDDLPIEVVPLSEAIVNKHDISDSQLPPDFSDAVVAAHQATKTPAKRTRTRSKVFMSPYTTEYASGSKAIKDLIGESKQKFAFDGFLISDNMPRGVIKEYKQWVEEGLLKFHVKKDCGVFVAGYAEYLSKGMNVPSDGFEAEYHQIRYATLLRKYGIQKAQKDYVSENDDPPRPRSRNIRIPGENKIVSIE</sequence>
<proteinExistence type="predicted"/>
<feature type="region of interest" description="Disordered" evidence="1">
    <location>
        <begin position="1"/>
        <end position="37"/>
    </location>
</feature>
<organism evidence="2 3">
    <name type="scientific">Capsicum annuum</name>
    <name type="common">Capsicum pepper</name>
    <dbReference type="NCBI Taxonomy" id="4072"/>
    <lineage>
        <taxon>Eukaryota</taxon>
        <taxon>Viridiplantae</taxon>
        <taxon>Streptophyta</taxon>
        <taxon>Embryophyta</taxon>
        <taxon>Tracheophyta</taxon>
        <taxon>Spermatophyta</taxon>
        <taxon>Magnoliopsida</taxon>
        <taxon>eudicotyledons</taxon>
        <taxon>Gunneridae</taxon>
        <taxon>Pentapetalae</taxon>
        <taxon>asterids</taxon>
        <taxon>lamiids</taxon>
        <taxon>Solanales</taxon>
        <taxon>Solanaceae</taxon>
        <taxon>Solanoideae</taxon>
        <taxon>Capsiceae</taxon>
        <taxon>Capsicum</taxon>
    </lineage>
</organism>
<reference evidence="2 3" key="2">
    <citation type="journal article" date="2017" name="Genome Biol.">
        <title>New reference genome sequences of hot pepper reveal the massive evolution of plant disease-resistance genes by retroduplication.</title>
        <authorList>
            <person name="Kim S."/>
            <person name="Park J."/>
            <person name="Yeom S.I."/>
            <person name="Kim Y.M."/>
            <person name="Seo E."/>
            <person name="Kim K.T."/>
            <person name="Kim M.S."/>
            <person name="Lee J.M."/>
            <person name="Cheong K."/>
            <person name="Shin H.S."/>
            <person name="Kim S.B."/>
            <person name="Han K."/>
            <person name="Lee J."/>
            <person name="Park M."/>
            <person name="Lee H.A."/>
            <person name="Lee H.Y."/>
            <person name="Lee Y."/>
            <person name="Oh S."/>
            <person name="Lee J.H."/>
            <person name="Choi E."/>
            <person name="Choi E."/>
            <person name="Lee S.E."/>
            <person name="Jeon J."/>
            <person name="Kim H."/>
            <person name="Choi G."/>
            <person name="Song H."/>
            <person name="Lee J."/>
            <person name="Lee S.C."/>
            <person name="Kwon J.K."/>
            <person name="Lee H.Y."/>
            <person name="Koo N."/>
            <person name="Hong Y."/>
            <person name="Kim R.W."/>
            <person name="Kang W.H."/>
            <person name="Huh J.H."/>
            <person name="Kang B.C."/>
            <person name="Yang T.J."/>
            <person name="Lee Y.H."/>
            <person name="Bennetzen J.L."/>
            <person name="Choi D."/>
        </authorList>
    </citation>
    <scope>NUCLEOTIDE SEQUENCE [LARGE SCALE GENOMIC DNA]</scope>
    <source>
        <strain evidence="3">cv. CM334</strain>
    </source>
</reference>
<feature type="region of interest" description="Disordered" evidence="1">
    <location>
        <begin position="88"/>
        <end position="120"/>
    </location>
</feature>
<dbReference type="PANTHER" id="PTHR33022:SF13">
    <property type="entry name" value="UBIQUITIN-LIKE PROTEASE FAMILY PROFILE DOMAIN-CONTAINING PROTEIN"/>
    <property type="match status" value="1"/>
</dbReference>
<dbReference type="PANTHER" id="PTHR33022">
    <property type="entry name" value="DUF1985 DOMAIN-CONTAINING PROTEIN"/>
    <property type="match status" value="1"/>
</dbReference>
<dbReference type="Gramene" id="PHT78490">
    <property type="protein sequence ID" value="PHT78490"/>
    <property type="gene ID" value="T459_16542"/>
</dbReference>
<accession>A0A2G2Z920</accession>
<dbReference type="AlphaFoldDB" id="A0A2G2Z920"/>
<evidence type="ECO:0000313" key="3">
    <source>
        <dbReference type="Proteomes" id="UP000222542"/>
    </source>
</evidence>
<name>A0A2G2Z920_CAPAN</name>
<keyword evidence="3" id="KW-1185">Reference proteome</keyword>
<protein>
    <submittedName>
        <fullName evidence="2">Uncharacterized protein</fullName>
    </submittedName>
</protein>
<dbReference type="EMBL" id="AYRZ02000006">
    <property type="protein sequence ID" value="PHT78490.1"/>
    <property type="molecule type" value="Genomic_DNA"/>
</dbReference>